<dbReference type="Gene3D" id="3.40.50.300">
    <property type="entry name" value="P-loop containing nucleotide triphosphate hydrolases"/>
    <property type="match status" value="1"/>
</dbReference>
<dbReference type="SUPFAM" id="SSF48452">
    <property type="entry name" value="TPR-like"/>
    <property type="match status" value="2"/>
</dbReference>
<dbReference type="InterPro" id="IPR036388">
    <property type="entry name" value="WH-like_DNA-bd_sf"/>
</dbReference>
<dbReference type="InterPro" id="IPR011990">
    <property type="entry name" value="TPR-like_helical_dom_sf"/>
</dbReference>
<dbReference type="Gene3D" id="1.25.40.10">
    <property type="entry name" value="Tetratricopeptide repeat domain"/>
    <property type="match status" value="2"/>
</dbReference>
<dbReference type="SMART" id="SM01043">
    <property type="entry name" value="BTAD"/>
    <property type="match status" value="1"/>
</dbReference>
<dbReference type="Pfam" id="PF03704">
    <property type="entry name" value="BTAD"/>
    <property type="match status" value="1"/>
</dbReference>
<dbReference type="InterPro" id="IPR027417">
    <property type="entry name" value="P-loop_NTPase"/>
</dbReference>
<organism evidence="2 3">
    <name type="scientific">Antiquaquibacter soli</name>
    <dbReference type="NCBI Taxonomy" id="3064523"/>
    <lineage>
        <taxon>Bacteria</taxon>
        <taxon>Bacillati</taxon>
        <taxon>Actinomycetota</taxon>
        <taxon>Actinomycetes</taxon>
        <taxon>Micrococcales</taxon>
        <taxon>Microbacteriaceae</taxon>
        <taxon>Antiquaquibacter</taxon>
    </lineage>
</organism>
<name>A0ABT9BQ89_9MICO</name>
<dbReference type="InterPro" id="IPR005158">
    <property type="entry name" value="BTAD"/>
</dbReference>
<dbReference type="InterPro" id="IPR049945">
    <property type="entry name" value="AAA_22"/>
</dbReference>
<dbReference type="PANTHER" id="PTHR47691">
    <property type="entry name" value="REGULATOR-RELATED"/>
    <property type="match status" value="1"/>
</dbReference>
<dbReference type="PANTHER" id="PTHR47691:SF3">
    <property type="entry name" value="HTH-TYPE TRANSCRIPTIONAL REGULATOR RV0890C-RELATED"/>
    <property type="match status" value="1"/>
</dbReference>
<proteinExistence type="predicted"/>
<gene>
    <name evidence="2" type="ORF">Q5716_10180</name>
</gene>
<dbReference type="Pfam" id="PF13401">
    <property type="entry name" value="AAA_22"/>
    <property type="match status" value="1"/>
</dbReference>
<evidence type="ECO:0000259" key="1">
    <source>
        <dbReference type="SMART" id="SM01043"/>
    </source>
</evidence>
<dbReference type="InterPro" id="IPR016032">
    <property type="entry name" value="Sig_transdc_resp-reg_C-effctor"/>
</dbReference>
<dbReference type="SUPFAM" id="SSF52540">
    <property type="entry name" value="P-loop containing nucleoside triphosphate hydrolases"/>
    <property type="match status" value="1"/>
</dbReference>
<evidence type="ECO:0000313" key="3">
    <source>
        <dbReference type="Proteomes" id="UP001241072"/>
    </source>
</evidence>
<evidence type="ECO:0000313" key="2">
    <source>
        <dbReference type="EMBL" id="MDO7882592.1"/>
    </source>
</evidence>
<comment type="caution">
    <text evidence="2">The sequence shown here is derived from an EMBL/GenBank/DDBJ whole genome shotgun (WGS) entry which is preliminary data.</text>
</comment>
<dbReference type="EMBL" id="JAUQUB010000002">
    <property type="protein sequence ID" value="MDO7882592.1"/>
    <property type="molecule type" value="Genomic_DNA"/>
</dbReference>
<reference evidence="2 3" key="1">
    <citation type="submission" date="2023-07" db="EMBL/GenBank/DDBJ databases">
        <title>Protaetiibacter sp. nov WY-16 isolated from soil.</title>
        <authorList>
            <person name="Liu B."/>
            <person name="Wan Y."/>
        </authorList>
    </citation>
    <scope>NUCLEOTIDE SEQUENCE [LARGE SCALE GENOMIC DNA]</scope>
    <source>
        <strain evidence="2 3">WY-16</strain>
    </source>
</reference>
<dbReference type="Proteomes" id="UP001241072">
    <property type="component" value="Unassembled WGS sequence"/>
</dbReference>
<protein>
    <submittedName>
        <fullName evidence="2">BTAD domain-containing putative transcriptional regulator</fullName>
    </submittedName>
</protein>
<dbReference type="SUPFAM" id="SSF46894">
    <property type="entry name" value="C-terminal effector domain of the bipartite response regulators"/>
    <property type="match status" value="1"/>
</dbReference>
<sequence>MTIEIQVFGGVRALVDSAALDITGEIPRAVLGRLALSTGEFVPTDELLAAVWPNPVESTVSSLRAVISRMRSTGLGDALQGTRQGYLLDLPAESVDLAAFRATRNGDGGSGRADCFDELTRLERLSRGIPFGDLEAAPFLAPARAAIAEERRAVLEELAEAHLERGENVEASVLMAEAIEAHPLHERPARLLATALARSGRTSDALGVVDAFRDRLEQQTGATPPPRLLELRQGILRQDPAVLGTAAVRQVRRSGVPIPLTTFVGRERLLARIAELRRDARLLTLVGPGGVGKTRLAIEVARAATTDDEQVMVDLASLEDAERVTPAVATAVGATEPTVDGIVRRLSGGSTLLVLDNADHLLGAVAILVSALLERSPRLSVLVTSREALRLPDEEVVVVDPLLGAELDDAVELFAQRASDALGGRGLFEAERDQARAIAERLDGIPLALELAASRLDLYGFEELDRALAVPVGDGRHSSVDSAVSWSIGLLDDDQRALLFELSRFAGPFTVEAAEGICSAADEASVRSLVEKSLVAVSRGSTGRRAYRLLESVKVAARARDDADPAEWMSRHRHWLAEFVTALEPTLRTFDARASRAALDLLGPDLAVAASTAVEAGDRESALRLAGGQALYWFARGRLLEGRRELERAFDVAGSAEASTESVAHLGLCLLAYQTGDAAAAFGQIALAYEKGVEAGDAAIPAVALAQDAYGRSLFGDVETAEALSAQSAALVENAPDWAKAEYWMSRGQMLRALGRVDESLEALTEAHRISSSIGYAWMTASALYVTGKTLVDARRPRDAIALLRSGFSRVLADEDPTSALALAHAAAGACAFVERHEEGAQLIGAVDAIGERYNYSPLVAEGEDAQRLRDAVAIGLLPADFERAVATGRRFDMADIAALLDRLPRSS</sequence>
<dbReference type="RefSeq" id="WP_305003025.1">
    <property type="nucleotide sequence ID" value="NZ_JAUQUB010000002.1"/>
</dbReference>
<accession>A0ABT9BQ89</accession>
<dbReference type="Gene3D" id="1.10.10.10">
    <property type="entry name" value="Winged helix-like DNA-binding domain superfamily/Winged helix DNA-binding domain"/>
    <property type="match status" value="1"/>
</dbReference>
<dbReference type="PRINTS" id="PR00364">
    <property type="entry name" value="DISEASERSIST"/>
</dbReference>
<feature type="domain" description="Bacterial transcriptional activator" evidence="1">
    <location>
        <begin position="95"/>
        <end position="236"/>
    </location>
</feature>
<keyword evidence="3" id="KW-1185">Reference proteome</keyword>